<keyword evidence="13" id="KW-1133">Transmembrane helix</keyword>
<feature type="transmembrane region" description="Helical" evidence="13">
    <location>
        <begin position="227"/>
        <end position="246"/>
    </location>
</feature>
<evidence type="ECO:0000313" key="16">
    <source>
        <dbReference type="Proteomes" id="UP001230005"/>
    </source>
</evidence>
<dbReference type="EMBL" id="JAUSUG010000009">
    <property type="protein sequence ID" value="MDQ0255229.1"/>
    <property type="molecule type" value="Genomic_DNA"/>
</dbReference>
<dbReference type="InterPro" id="IPR017438">
    <property type="entry name" value="ATP-NAD_kinase_N"/>
</dbReference>
<reference evidence="15 16" key="1">
    <citation type="submission" date="2023-07" db="EMBL/GenBank/DDBJ databases">
        <title>Genomic Encyclopedia of Type Strains, Phase IV (KMG-IV): sequencing the most valuable type-strain genomes for metagenomic binning, comparative biology and taxonomic classification.</title>
        <authorList>
            <person name="Goeker M."/>
        </authorList>
    </citation>
    <scope>NUCLEOTIDE SEQUENCE [LARGE SCALE GENOMIC DNA]</scope>
    <source>
        <strain evidence="15 16">DSM 9768</strain>
    </source>
</reference>
<comment type="cofactor">
    <cofactor evidence="1">
        <name>Mg(2+)</name>
        <dbReference type="ChEBI" id="CHEBI:18420"/>
    </cofactor>
</comment>
<dbReference type="Gene3D" id="3.40.50.10330">
    <property type="entry name" value="Probable inorganic polyphosphate/atp-NAD kinase, domain 1"/>
    <property type="match status" value="1"/>
</dbReference>
<dbReference type="Pfam" id="PF19279">
    <property type="entry name" value="YegS_C"/>
    <property type="match status" value="1"/>
</dbReference>
<evidence type="ECO:0000313" key="15">
    <source>
        <dbReference type="EMBL" id="MDQ0255229.1"/>
    </source>
</evidence>
<dbReference type="PANTHER" id="PTHR12358:SF106">
    <property type="entry name" value="LIPID KINASE YEGS"/>
    <property type="match status" value="1"/>
</dbReference>
<keyword evidence="16" id="KW-1185">Reference proteome</keyword>
<dbReference type="InterPro" id="IPR045540">
    <property type="entry name" value="YegS/DAGK_C"/>
</dbReference>
<evidence type="ECO:0000256" key="4">
    <source>
        <dbReference type="ARBA" id="ARBA00022679"/>
    </source>
</evidence>
<evidence type="ECO:0000256" key="8">
    <source>
        <dbReference type="ARBA" id="ARBA00022840"/>
    </source>
</evidence>
<feature type="domain" description="DAGKc" evidence="14">
    <location>
        <begin position="56"/>
        <end position="129"/>
    </location>
</feature>
<evidence type="ECO:0000256" key="11">
    <source>
        <dbReference type="ARBA" id="ARBA00023209"/>
    </source>
</evidence>
<protein>
    <submittedName>
        <fullName evidence="15">YegS/Rv2252/BmrU family lipid kinase</fullName>
    </submittedName>
</protein>
<keyword evidence="7 15" id="KW-0418">Kinase</keyword>
<evidence type="ECO:0000256" key="9">
    <source>
        <dbReference type="ARBA" id="ARBA00022842"/>
    </source>
</evidence>
<accession>A0ABT9ZVI7</accession>
<comment type="caution">
    <text evidence="15">The sequence shown here is derived from an EMBL/GenBank/DDBJ whole genome shotgun (WGS) entry which is preliminary data.</text>
</comment>
<keyword evidence="3" id="KW-0444">Lipid biosynthesis</keyword>
<dbReference type="InterPro" id="IPR005218">
    <property type="entry name" value="Diacylglycerol/lipid_kinase"/>
</dbReference>
<keyword evidence="13" id="KW-0472">Membrane</keyword>
<keyword evidence="4" id="KW-0808">Transferase</keyword>
<evidence type="ECO:0000256" key="7">
    <source>
        <dbReference type="ARBA" id="ARBA00022777"/>
    </source>
</evidence>
<dbReference type="InterPro" id="IPR050187">
    <property type="entry name" value="Lipid_Phosphate_FormReg"/>
</dbReference>
<dbReference type="RefSeq" id="WP_307326171.1">
    <property type="nucleotide sequence ID" value="NZ_JAUSUG010000009.1"/>
</dbReference>
<feature type="transmembrane region" description="Helical" evidence="13">
    <location>
        <begin position="154"/>
        <end position="174"/>
    </location>
</feature>
<keyword evidence="10" id="KW-0443">Lipid metabolism</keyword>
<evidence type="ECO:0000256" key="10">
    <source>
        <dbReference type="ARBA" id="ARBA00023098"/>
    </source>
</evidence>
<keyword evidence="9" id="KW-0460">Magnesium</keyword>
<keyword evidence="12" id="KW-1208">Phospholipid metabolism</keyword>
<dbReference type="PANTHER" id="PTHR12358">
    <property type="entry name" value="SPHINGOSINE KINASE"/>
    <property type="match status" value="1"/>
</dbReference>
<evidence type="ECO:0000256" key="12">
    <source>
        <dbReference type="ARBA" id="ARBA00023264"/>
    </source>
</evidence>
<dbReference type="Proteomes" id="UP001230005">
    <property type="component" value="Unassembled WGS sequence"/>
</dbReference>
<evidence type="ECO:0000256" key="5">
    <source>
        <dbReference type="ARBA" id="ARBA00022723"/>
    </source>
</evidence>
<dbReference type="Gene3D" id="2.60.200.40">
    <property type="match status" value="1"/>
</dbReference>
<dbReference type="PROSITE" id="PS50146">
    <property type="entry name" value="DAGK"/>
    <property type="match status" value="1"/>
</dbReference>
<evidence type="ECO:0000256" key="3">
    <source>
        <dbReference type="ARBA" id="ARBA00022516"/>
    </source>
</evidence>
<evidence type="ECO:0000256" key="2">
    <source>
        <dbReference type="ARBA" id="ARBA00005983"/>
    </source>
</evidence>
<name>A0ABT9ZVI7_9BACI</name>
<keyword evidence="5" id="KW-0479">Metal-binding</keyword>
<comment type="similarity">
    <text evidence="2">Belongs to the diacylglycerol/lipid kinase family.</text>
</comment>
<gene>
    <name evidence="15" type="ORF">J2S74_002611</name>
</gene>
<dbReference type="InterPro" id="IPR001206">
    <property type="entry name" value="Diacylglycerol_kinase_cat_dom"/>
</dbReference>
<keyword evidence="8" id="KW-0067">ATP-binding</keyword>
<dbReference type="NCBIfam" id="TIGR00147">
    <property type="entry name" value="YegS/Rv2252/BmrU family lipid kinase"/>
    <property type="match status" value="1"/>
</dbReference>
<keyword evidence="11" id="KW-0594">Phospholipid biosynthesis</keyword>
<keyword evidence="6" id="KW-0547">Nucleotide-binding</keyword>
<evidence type="ECO:0000256" key="13">
    <source>
        <dbReference type="SAM" id="Phobius"/>
    </source>
</evidence>
<sequence>MYIIIVNSYAGKYRFQHIMTQLNTQLHIPFVTYFSDQYQGEDMWMEIENKIKEQKEGVTGFIVVGGDGTFHQTIQRLLPYNLPFGLIPTGSGNDFGRALKIPRNTRKAIERINKQQPQLYDLMEVNGQKVLSVLGIGVDAETAIKCQKSRIKKILNRALLGSLAYITVALKTILTFRSFHVDIEVDNGKVHSFTRTWLIAAGNSSYYGGGIPICPTADPQNEKLDLVIVHGLNAFQLFLVMPTVFLKKHVTLPYVTTLKGEQFSIKTKETIAVQGDGEELGKTPVQVKVLKKAINIY</sequence>
<dbReference type="SMART" id="SM00046">
    <property type="entry name" value="DAGKc"/>
    <property type="match status" value="1"/>
</dbReference>
<dbReference type="Pfam" id="PF00781">
    <property type="entry name" value="DAGK_cat"/>
    <property type="match status" value="1"/>
</dbReference>
<keyword evidence="13" id="KW-0812">Transmembrane</keyword>
<evidence type="ECO:0000256" key="1">
    <source>
        <dbReference type="ARBA" id="ARBA00001946"/>
    </source>
</evidence>
<dbReference type="SUPFAM" id="SSF111331">
    <property type="entry name" value="NAD kinase/diacylglycerol kinase-like"/>
    <property type="match status" value="1"/>
</dbReference>
<dbReference type="GO" id="GO:0016301">
    <property type="term" value="F:kinase activity"/>
    <property type="evidence" value="ECO:0007669"/>
    <property type="project" value="UniProtKB-KW"/>
</dbReference>
<dbReference type="InterPro" id="IPR016064">
    <property type="entry name" value="NAD/diacylglycerol_kinase_sf"/>
</dbReference>
<proteinExistence type="inferred from homology"/>
<evidence type="ECO:0000259" key="14">
    <source>
        <dbReference type="PROSITE" id="PS50146"/>
    </source>
</evidence>
<evidence type="ECO:0000256" key="6">
    <source>
        <dbReference type="ARBA" id="ARBA00022741"/>
    </source>
</evidence>
<organism evidence="15 16">
    <name type="scientific">Evansella vedderi</name>
    <dbReference type="NCBI Taxonomy" id="38282"/>
    <lineage>
        <taxon>Bacteria</taxon>
        <taxon>Bacillati</taxon>
        <taxon>Bacillota</taxon>
        <taxon>Bacilli</taxon>
        <taxon>Bacillales</taxon>
        <taxon>Bacillaceae</taxon>
        <taxon>Evansella</taxon>
    </lineage>
</organism>